<dbReference type="AlphaFoldDB" id="A0A1H2WKZ3"/>
<evidence type="ECO:0000313" key="1">
    <source>
        <dbReference type="EMBL" id="SDW81302.1"/>
    </source>
</evidence>
<name>A0A1H2WKZ3_9PSED</name>
<dbReference type="RefSeq" id="WP_090226272.1">
    <property type="nucleotide sequence ID" value="NZ_CAURGU010000001.1"/>
</dbReference>
<gene>
    <name evidence="1" type="ORF">SAMN05216287_1587</name>
</gene>
<accession>A0A1H2WKZ3</accession>
<proteinExistence type="predicted"/>
<reference evidence="2" key="1">
    <citation type="submission" date="2016-10" db="EMBL/GenBank/DDBJ databases">
        <authorList>
            <person name="Varghese N."/>
            <person name="Submissions S."/>
        </authorList>
    </citation>
    <scope>NUCLEOTIDE SEQUENCE [LARGE SCALE GENOMIC DNA]</scope>
    <source>
        <strain evidence="2">NRRL B-59562</strain>
    </source>
</reference>
<dbReference type="OrthoDB" id="9814432at2"/>
<keyword evidence="2" id="KW-1185">Reference proteome</keyword>
<dbReference type="Proteomes" id="UP000243778">
    <property type="component" value="Unassembled WGS sequence"/>
</dbReference>
<protein>
    <recommendedName>
        <fullName evidence="3">MYND finger</fullName>
    </recommendedName>
</protein>
<dbReference type="NCBIfam" id="NF041023">
    <property type="entry name" value="PP0621_fam"/>
    <property type="match status" value="1"/>
</dbReference>
<evidence type="ECO:0000313" key="2">
    <source>
        <dbReference type="Proteomes" id="UP000243778"/>
    </source>
</evidence>
<dbReference type="InterPro" id="IPR049708">
    <property type="entry name" value="PP0621-like"/>
</dbReference>
<evidence type="ECO:0008006" key="3">
    <source>
        <dbReference type="Google" id="ProtNLM"/>
    </source>
</evidence>
<dbReference type="STRING" id="1007099.SAMN05216287_1587"/>
<sequence>MFRLLLWAALIAAAYWLWRRATRPARPVEKPESATPMVRCAHCDIHLPREHALAQGERWYCSQKHLEQGAKPGAR</sequence>
<dbReference type="EMBL" id="FNNU01000002">
    <property type="protein sequence ID" value="SDW81302.1"/>
    <property type="molecule type" value="Genomic_DNA"/>
</dbReference>
<organism evidence="1 2">
    <name type="scientific">Pseudomonas kuykendallii</name>
    <dbReference type="NCBI Taxonomy" id="1007099"/>
    <lineage>
        <taxon>Bacteria</taxon>
        <taxon>Pseudomonadati</taxon>
        <taxon>Pseudomonadota</taxon>
        <taxon>Gammaproteobacteria</taxon>
        <taxon>Pseudomonadales</taxon>
        <taxon>Pseudomonadaceae</taxon>
        <taxon>Pseudomonas</taxon>
    </lineage>
</organism>